<dbReference type="EMBL" id="AGCU01200173">
    <property type="status" value="NOT_ANNOTATED_CDS"/>
    <property type="molecule type" value="Genomic_DNA"/>
</dbReference>
<proteinExistence type="predicted"/>
<dbReference type="Proteomes" id="UP000007267">
    <property type="component" value="Unassembled WGS sequence"/>
</dbReference>
<reference evidence="2" key="2">
    <citation type="journal article" date="2013" name="Nat. Genet.">
        <title>The draft genomes of soft-shell turtle and green sea turtle yield insights into the development and evolution of the turtle-specific body plan.</title>
        <authorList>
            <person name="Wang Z."/>
            <person name="Pascual-Anaya J."/>
            <person name="Zadissa A."/>
            <person name="Li W."/>
            <person name="Niimura Y."/>
            <person name="Huang Z."/>
            <person name="Li C."/>
            <person name="White S."/>
            <person name="Xiong Z."/>
            <person name="Fang D."/>
            <person name="Wang B."/>
            <person name="Ming Y."/>
            <person name="Chen Y."/>
            <person name="Zheng Y."/>
            <person name="Kuraku S."/>
            <person name="Pignatelli M."/>
            <person name="Herrero J."/>
            <person name="Beal K."/>
            <person name="Nozawa M."/>
            <person name="Li Q."/>
            <person name="Wang J."/>
            <person name="Zhang H."/>
            <person name="Yu L."/>
            <person name="Shigenobu S."/>
            <person name="Wang J."/>
            <person name="Liu J."/>
            <person name="Flicek P."/>
            <person name="Searle S."/>
            <person name="Wang J."/>
            <person name="Kuratani S."/>
            <person name="Yin Y."/>
            <person name="Aken B."/>
            <person name="Zhang G."/>
            <person name="Irie N."/>
        </authorList>
    </citation>
    <scope>NUCLEOTIDE SEQUENCE [LARGE SCALE GENOMIC DNA]</scope>
    <source>
        <strain evidence="2">Daiwa-1</strain>
    </source>
</reference>
<organism evidence="1 2">
    <name type="scientific">Pelodiscus sinensis</name>
    <name type="common">Chinese softshell turtle</name>
    <name type="synonym">Trionyx sinensis</name>
    <dbReference type="NCBI Taxonomy" id="13735"/>
    <lineage>
        <taxon>Eukaryota</taxon>
        <taxon>Metazoa</taxon>
        <taxon>Chordata</taxon>
        <taxon>Craniata</taxon>
        <taxon>Vertebrata</taxon>
        <taxon>Euteleostomi</taxon>
        <taxon>Archelosauria</taxon>
        <taxon>Testudinata</taxon>
        <taxon>Testudines</taxon>
        <taxon>Cryptodira</taxon>
        <taxon>Trionychia</taxon>
        <taxon>Trionychidae</taxon>
        <taxon>Pelodiscus</taxon>
    </lineage>
</organism>
<reference evidence="1" key="4">
    <citation type="submission" date="2025-09" db="UniProtKB">
        <authorList>
            <consortium name="Ensembl"/>
        </authorList>
    </citation>
    <scope>IDENTIFICATION</scope>
</reference>
<reference evidence="2" key="1">
    <citation type="submission" date="2011-10" db="EMBL/GenBank/DDBJ databases">
        <authorList>
            <consortium name="Soft-shell Turtle Genome Consortium"/>
        </authorList>
    </citation>
    <scope>NUCLEOTIDE SEQUENCE [LARGE SCALE GENOMIC DNA]</scope>
    <source>
        <strain evidence="2">Daiwa-1</strain>
    </source>
</reference>
<evidence type="ECO:0000313" key="2">
    <source>
        <dbReference type="Proteomes" id="UP000007267"/>
    </source>
</evidence>
<name>K7EXX9_PELSI</name>
<accession>K7EXX9</accession>
<dbReference type="Ensembl" id="ENSPSIT00000000639.1">
    <property type="protein sequence ID" value="ENSPSIP00000000639.1"/>
    <property type="gene ID" value="ENSPSIG00000000639.1"/>
</dbReference>
<keyword evidence="2" id="KW-1185">Reference proteome</keyword>
<evidence type="ECO:0000313" key="1">
    <source>
        <dbReference type="Ensembl" id="ENSPSIP00000000639.1"/>
    </source>
</evidence>
<reference evidence="1" key="3">
    <citation type="submission" date="2025-08" db="UniProtKB">
        <authorList>
            <consortium name="Ensembl"/>
        </authorList>
    </citation>
    <scope>IDENTIFICATION</scope>
</reference>
<dbReference type="HOGENOM" id="CLU_2066833_0_0_1"/>
<protein>
    <submittedName>
        <fullName evidence="1">Uncharacterized protein</fullName>
    </submittedName>
</protein>
<sequence length="119" mass="12440">AIVIVTLGLEFPDLSEPAELLTALGLESAASVFSNAGAEDTDEMIWAMEARGGSSLVTRGFGKRGGGLGLKGRSKPGLPRRAGEMIGTVKCKGPFSGWECLRASFFSMLPLALKARGHC</sequence>
<dbReference type="AlphaFoldDB" id="K7EXX9"/>
<dbReference type="eggNOG" id="ENOG502TCP2">
    <property type="taxonomic scope" value="Eukaryota"/>
</dbReference>